<dbReference type="InterPro" id="IPR005537">
    <property type="entry name" value="RAMP_III_fam"/>
</dbReference>
<comment type="caution">
    <text evidence="8">The sequence shown here is derived from an EMBL/GenBank/DDBJ whole genome shotgun (WGS) entry which is preliminary data.</text>
</comment>
<keyword evidence="5" id="KW-0051">Antiviral defense</keyword>
<dbReference type="RefSeq" id="WP_124954978.1">
    <property type="nucleotide sequence ID" value="NZ_RRCH01000022.1"/>
</dbReference>
<evidence type="ECO:0000256" key="1">
    <source>
        <dbReference type="ARBA" id="ARBA00003088"/>
    </source>
</evidence>
<dbReference type="EMBL" id="RRCH01000022">
    <property type="protein sequence ID" value="RRJ30243.1"/>
    <property type="molecule type" value="Genomic_DNA"/>
</dbReference>
<evidence type="ECO:0000256" key="4">
    <source>
        <dbReference type="ARBA" id="ARBA00022884"/>
    </source>
</evidence>
<name>A0A3P3RCQ2_9EURY</name>
<keyword evidence="4" id="KW-0694">RNA-binding</keyword>
<dbReference type="InterPro" id="IPR010173">
    <property type="entry name" value="CRISPR-assoc_Csm5"/>
</dbReference>
<evidence type="ECO:0000313" key="9">
    <source>
        <dbReference type="Proteomes" id="UP000282322"/>
    </source>
</evidence>
<dbReference type="PANTHER" id="PTHR38007">
    <property type="entry name" value="CRISPR SYSTEM CMS PROTEIN CSM5"/>
    <property type="match status" value="1"/>
</dbReference>
<dbReference type="AlphaFoldDB" id="A0A3P3RCQ2"/>
<dbReference type="NCBIfam" id="TIGR01899">
    <property type="entry name" value="cas_TM1807_csm5"/>
    <property type="match status" value="1"/>
</dbReference>
<comment type="similarity">
    <text evidence="2">Belongs to the CRISPR-associated Csm5 family.</text>
</comment>
<dbReference type="Pfam" id="PF03787">
    <property type="entry name" value="RAMPs"/>
    <property type="match status" value="1"/>
</dbReference>
<evidence type="ECO:0000256" key="3">
    <source>
        <dbReference type="ARBA" id="ARBA00016113"/>
    </source>
</evidence>
<proteinExistence type="inferred from homology"/>
<gene>
    <name evidence="8" type="primary">csm5</name>
    <name evidence="8" type="ORF">EIK79_09980</name>
</gene>
<reference evidence="8 9" key="1">
    <citation type="submission" date="2018-11" db="EMBL/GenBank/DDBJ databases">
        <title>Taxonoimc description of Halomarina strain SPP-AMP-1.</title>
        <authorList>
            <person name="Pal Y."/>
            <person name="Srinivasana K."/>
            <person name="Verma A."/>
            <person name="Kumar P."/>
        </authorList>
    </citation>
    <scope>NUCLEOTIDE SEQUENCE [LARGE SCALE GENOMIC DNA]</scope>
    <source>
        <strain evidence="8 9">SPP-AMP-1</strain>
    </source>
</reference>
<dbReference type="Proteomes" id="UP000282322">
    <property type="component" value="Unassembled WGS sequence"/>
</dbReference>
<evidence type="ECO:0000259" key="7">
    <source>
        <dbReference type="Pfam" id="PF03787"/>
    </source>
</evidence>
<dbReference type="PANTHER" id="PTHR38007:SF1">
    <property type="entry name" value="CRISPR SYSTEM CMS PROTEIN CSM5"/>
    <property type="match status" value="1"/>
</dbReference>
<evidence type="ECO:0000256" key="2">
    <source>
        <dbReference type="ARBA" id="ARBA00006680"/>
    </source>
</evidence>
<sequence>MKVDLKIRSPTHIGSGTTLNKHEYLFDEDQASVPDLDAYFREHPDEIQAFVAAMERGAPVGEFFDHTGQYSRYTLSSWVSSGSIGNSQVSVAIKDGTGSPYIPGTSLKGWIRTALAYRLLTNGSHLNRTDGNSVEEHFRVGDEGPRHDLLRCVTVRDTEPVSTDRLALCETKTYSLQRSGTLRKKHWSNYAECLVDGTELTTEILVDAPLLNRLVDRESATATARAVFGDDLSEEGMLATISAALEQFQAVVRREDQRLIDTEGIVEFYSTLPTTGPFFRIGFGTGHHSKTVSLALSETKRINANIEAGLKHADCGGSLRKDRRSTSRLFCSRCSEGDIVPNFENVVRFPKTREFVLRNGSPYAPLGWIEASLRGPL</sequence>
<dbReference type="GO" id="GO:0051607">
    <property type="term" value="P:defense response to virus"/>
    <property type="evidence" value="ECO:0007669"/>
    <property type="project" value="UniProtKB-KW"/>
</dbReference>
<evidence type="ECO:0000256" key="6">
    <source>
        <dbReference type="ARBA" id="ARBA00031720"/>
    </source>
</evidence>
<dbReference type="GO" id="GO:0003723">
    <property type="term" value="F:RNA binding"/>
    <property type="evidence" value="ECO:0007669"/>
    <property type="project" value="UniProtKB-KW"/>
</dbReference>
<dbReference type="OrthoDB" id="86248at2157"/>
<keyword evidence="9" id="KW-1185">Reference proteome</keyword>
<evidence type="ECO:0000313" key="8">
    <source>
        <dbReference type="EMBL" id="RRJ30243.1"/>
    </source>
</evidence>
<feature type="domain" description="CRISPR type III-associated protein" evidence="7">
    <location>
        <begin position="5"/>
        <end position="218"/>
    </location>
</feature>
<protein>
    <recommendedName>
        <fullName evidence="3">CRISPR system Cms protein Csm5</fullName>
    </recommendedName>
    <alternativeName>
        <fullName evidence="6">CRISPR type III A-associated protein Csm5</fullName>
    </alternativeName>
</protein>
<organism evidence="8 9">
    <name type="scientific">Halocatena pleomorpha</name>
    <dbReference type="NCBI Taxonomy" id="1785090"/>
    <lineage>
        <taxon>Archaea</taxon>
        <taxon>Methanobacteriati</taxon>
        <taxon>Methanobacteriota</taxon>
        <taxon>Stenosarchaea group</taxon>
        <taxon>Halobacteria</taxon>
        <taxon>Halobacteriales</taxon>
        <taxon>Natronomonadaceae</taxon>
        <taxon>Halocatena</taxon>
    </lineage>
</organism>
<comment type="function">
    <text evidence="1">This subunit might be involved in maturation of a crRNA intermediate to its mature form.</text>
</comment>
<evidence type="ECO:0000256" key="5">
    <source>
        <dbReference type="ARBA" id="ARBA00023118"/>
    </source>
</evidence>
<accession>A0A3P3RCQ2</accession>